<accession>A0A1G6X372</accession>
<dbReference type="PANTHER" id="PTHR43883">
    <property type="entry name" value="SLR0207 PROTEIN"/>
    <property type="match status" value="1"/>
</dbReference>
<gene>
    <name evidence="1" type="ORF">SAMN05421548_12461</name>
</gene>
<dbReference type="InterPro" id="IPR052732">
    <property type="entry name" value="Cell-binding_unc_protein"/>
</dbReference>
<reference evidence="2" key="1">
    <citation type="submission" date="2016-09" db="EMBL/GenBank/DDBJ databases">
        <authorList>
            <person name="Varghese N."/>
            <person name="Submissions S."/>
        </authorList>
    </citation>
    <scope>NUCLEOTIDE SEQUENCE [LARGE SCALE GENOMIC DNA]</scope>
    <source>
        <strain evidence="2">TNe-862</strain>
    </source>
</reference>
<sequence length="385" mass="44032">MPVAHAARKLPARRRVRSRRLWRPSRVPRRTAHDMLERLRSPDIWPDKVRSVNVIETHLSWVFLTSRFAWKMKKPVRHTGSDLRALTARERDCRRELALNRRLAPNVYLAVLPLTLDRAGALAVNGSGRVIDWLVQMRRLPASRMLDRALAAHTVSREDLRAVSITLAAFYGARPRLAIDAAQYRRNLGDLIDANERDLCDPALQQDAAAVAALCDSQRDAMAQLRPCLERRVRDARIVEGHGDLRPEHVCLVKPIQIIDCLTLSKVLRTVDCADEIAYLAMECERLGARQAGRILLREWRQASGDRPEAALVHFYQSLRAAVRARLAALHLREKAYRGSPRWTERTCRYLQLARLHLKRCRRLLDARTGPLVSTQPDAEERALD</sequence>
<dbReference type="PANTHER" id="PTHR43883:SF1">
    <property type="entry name" value="GLUCONOKINASE"/>
    <property type="match status" value="1"/>
</dbReference>
<keyword evidence="1" id="KW-0808">Transferase</keyword>
<name>A0A1G6X372_9BURK</name>
<dbReference type="EMBL" id="FMYQ01000024">
    <property type="protein sequence ID" value="SDD72642.1"/>
    <property type="molecule type" value="Genomic_DNA"/>
</dbReference>
<dbReference type="SUPFAM" id="SSF56112">
    <property type="entry name" value="Protein kinase-like (PK-like)"/>
    <property type="match status" value="1"/>
</dbReference>
<dbReference type="AlphaFoldDB" id="A0A1G6X372"/>
<evidence type="ECO:0000313" key="1">
    <source>
        <dbReference type="EMBL" id="SDD72642.1"/>
    </source>
</evidence>
<proteinExistence type="predicted"/>
<evidence type="ECO:0000313" key="2">
    <source>
        <dbReference type="Proteomes" id="UP000198908"/>
    </source>
</evidence>
<dbReference type="GO" id="GO:0016740">
    <property type="term" value="F:transferase activity"/>
    <property type="evidence" value="ECO:0007669"/>
    <property type="project" value="UniProtKB-KW"/>
</dbReference>
<protein>
    <submittedName>
        <fullName evidence="1">Aminoglycoside phosphotransferase family enzyme</fullName>
    </submittedName>
</protein>
<keyword evidence="2" id="KW-1185">Reference proteome</keyword>
<dbReference type="InterPro" id="IPR011009">
    <property type="entry name" value="Kinase-like_dom_sf"/>
</dbReference>
<organism evidence="1 2">
    <name type="scientific">Paraburkholderia lycopersici</name>
    <dbReference type="NCBI Taxonomy" id="416944"/>
    <lineage>
        <taxon>Bacteria</taxon>
        <taxon>Pseudomonadati</taxon>
        <taxon>Pseudomonadota</taxon>
        <taxon>Betaproteobacteria</taxon>
        <taxon>Burkholderiales</taxon>
        <taxon>Burkholderiaceae</taxon>
        <taxon>Paraburkholderia</taxon>
    </lineage>
</organism>
<dbReference type="STRING" id="416944.SAMN05421548_12461"/>
<dbReference type="Proteomes" id="UP000198908">
    <property type="component" value="Unassembled WGS sequence"/>
</dbReference>